<accession>A0A8B8CZB9</accession>
<dbReference type="InterPro" id="IPR031981">
    <property type="entry name" value="MIEAP_C"/>
</dbReference>
<name>A0A8B8CZB9_CRAVI</name>
<sequence>MAQAVIKRRPQIDQEVVEKDMHGTSTSSKSFIKSSKSFNWCTSIFDCCLCRGIIGFLFWSKRILMKIPCCRGFYRWCRGLFRYAKNWEECKSLWDKAAVFCVPFVFMMCGTVFFVLTCEGPCEIISNKFQYFQKNTLHEDHDRLVRENENLKTEIGGLRSIANEEKTEKEKALTRLVRENENLKTEIGGLRSIYQEEIERLKHDNEYLEKRVNEEKTEKEKALTSLWDIAAVFCVPFVFMMCGTVFFVLTCEGPCAIISKRFQYFQKNTLYEDHDRLVREDRNRPFALNDQDAVMSKAKSRFLTNNQVQIDMPRIIPPTKSSIKFNKFMRMVLHCCKNNQWITAFFRWSKEFLKIICCCSLFKYAIEIVCRRFRSEEYKKNRYEECEKGIIELKYRDEYYRLIEREGKLCEAYNQEKQEKENVLKREKTLLQAYNDEKQKKEDALARLSALGGDRLRLNNPGIADLSDEYRPNKLAEKFSELYDNEWTEFYESTFERTGRSEEQIIGQLLKLIQEIYTVCQQQAENQRHALINFISDPSNAKSENGSPPDGILIKIIDFQKKTVPWAIEAVKKKIMKKYEDLSDNKSESKRKYIERCVQLCWMMSIQDPPMHLDFGPEKDSVIDKNVYKLFTKTGDALDFMVWPAVFLHHNGPLVQKGVLQPK</sequence>
<organism evidence="4 5">
    <name type="scientific">Crassostrea virginica</name>
    <name type="common">Eastern oyster</name>
    <dbReference type="NCBI Taxonomy" id="6565"/>
    <lineage>
        <taxon>Eukaryota</taxon>
        <taxon>Metazoa</taxon>
        <taxon>Spiralia</taxon>
        <taxon>Lophotrochozoa</taxon>
        <taxon>Mollusca</taxon>
        <taxon>Bivalvia</taxon>
        <taxon>Autobranchia</taxon>
        <taxon>Pteriomorphia</taxon>
        <taxon>Ostreida</taxon>
        <taxon>Ostreoidea</taxon>
        <taxon>Ostreidae</taxon>
        <taxon>Crassostrea</taxon>
    </lineage>
</organism>
<protein>
    <submittedName>
        <fullName evidence="5">Uncharacterized protein LOC111123104 isoform X2</fullName>
    </submittedName>
</protein>
<dbReference type="RefSeq" id="XP_022320920.1">
    <property type="nucleotide sequence ID" value="XM_022465212.1"/>
</dbReference>
<reference evidence="5" key="1">
    <citation type="submission" date="2025-08" db="UniProtKB">
        <authorList>
            <consortium name="RefSeq"/>
        </authorList>
    </citation>
    <scope>IDENTIFICATION</scope>
    <source>
        <tissue evidence="5">Whole sample</tissue>
    </source>
</reference>
<feature type="transmembrane region" description="Helical" evidence="2">
    <location>
        <begin position="226"/>
        <end position="249"/>
    </location>
</feature>
<dbReference type="AlphaFoldDB" id="A0A8B8CZB9"/>
<keyword evidence="2" id="KW-1133">Transmembrane helix</keyword>
<keyword evidence="2" id="KW-0812">Transmembrane</keyword>
<gene>
    <name evidence="5" type="primary">LOC111123104</name>
</gene>
<feature type="coiled-coil region" evidence="1">
    <location>
        <begin position="410"/>
        <end position="451"/>
    </location>
</feature>
<keyword evidence="4" id="KW-1185">Reference proteome</keyword>
<keyword evidence="2" id="KW-0472">Membrane</keyword>
<feature type="coiled-coil region" evidence="1">
    <location>
        <begin position="134"/>
        <end position="218"/>
    </location>
</feature>
<evidence type="ECO:0000313" key="4">
    <source>
        <dbReference type="Proteomes" id="UP000694844"/>
    </source>
</evidence>
<feature type="domain" description="Mitochondria-eating protein C-terminal" evidence="3">
    <location>
        <begin position="471"/>
        <end position="660"/>
    </location>
</feature>
<keyword evidence="1" id="KW-0175">Coiled coil</keyword>
<evidence type="ECO:0000256" key="2">
    <source>
        <dbReference type="SAM" id="Phobius"/>
    </source>
</evidence>
<feature type="transmembrane region" description="Helical" evidence="2">
    <location>
        <begin position="38"/>
        <end position="59"/>
    </location>
</feature>
<dbReference type="OrthoDB" id="6114336at2759"/>
<dbReference type="GeneID" id="111123104"/>
<feature type="transmembrane region" description="Helical" evidence="2">
    <location>
        <begin position="97"/>
        <end position="118"/>
    </location>
</feature>
<proteinExistence type="predicted"/>
<dbReference type="Proteomes" id="UP000694844">
    <property type="component" value="Chromosome 3"/>
</dbReference>
<dbReference type="Pfam" id="PF16026">
    <property type="entry name" value="MIEAP"/>
    <property type="match status" value="1"/>
</dbReference>
<evidence type="ECO:0000313" key="5">
    <source>
        <dbReference type="RefSeq" id="XP_022320920.1"/>
    </source>
</evidence>
<evidence type="ECO:0000256" key="1">
    <source>
        <dbReference type="SAM" id="Coils"/>
    </source>
</evidence>
<evidence type="ECO:0000259" key="3">
    <source>
        <dbReference type="Pfam" id="PF16026"/>
    </source>
</evidence>